<name>A0A9P8YAV8_9PEZI</name>
<evidence type="ECO:0000313" key="2">
    <source>
        <dbReference type="EMBL" id="KAH7034897.1"/>
    </source>
</evidence>
<dbReference type="Proteomes" id="UP000756346">
    <property type="component" value="Unassembled WGS sequence"/>
</dbReference>
<accession>A0A9P8YAV8</accession>
<sequence length="180" mass="20392">MAMSLNVNANTVKDFRAQHHIRLCPGSAIVSTCASGIQHSHAPKSIPLTVFFWPIQQVTPWYRPSKPLGVQRQLRSKHIEQDRTQRSTHTNPVPRGQLATSQVLCTEASHGFVTAHTKENQENQHYPRTYQPRRSMSGSKCSLLAFGPLQHVFGLVKAYPLDMLHRGQGQCHLLRKRITR</sequence>
<proteinExistence type="predicted"/>
<dbReference type="EMBL" id="JAGTJQ010000003">
    <property type="protein sequence ID" value="KAH7034897.1"/>
    <property type="molecule type" value="Genomic_DNA"/>
</dbReference>
<keyword evidence="3" id="KW-1185">Reference proteome</keyword>
<organism evidence="2 3">
    <name type="scientific">Microdochium trichocladiopsis</name>
    <dbReference type="NCBI Taxonomy" id="1682393"/>
    <lineage>
        <taxon>Eukaryota</taxon>
        <taxon>Fungi</taxon>
        <taxon>Dikarya</taxon>
        <taxon>Ascomycota</taxon>
        <taxon>Pezizomycotina</taxon>
        <taxon>Sordariomycetes</taxon>
        <taxon>Xylariomycetidae</taxon>
        <taxon>Xylariales</taxon>
        <taxon>Microdochiaceae</taxon>
        <taxon>Microdochium</taxon>
    </lineage>
</organism>
<dbReference type="GeneID" id="70193007"/>
<reference evidence="2" key="1">
    <citation type="journal article" date="2021" name="Nat. Commun.">
        <title>Genetic determinants of endophytism in the Arabidopsis root mycobiome.</title>
        <authorList>
            <person name="Mesny F."/>
            <person name="Miyauchi S."/>
            <person name="Thiergart T."/>
            <person name="Pickel B."/>
            <person name="Atanasova L."/>
            <person name="Karlsson M."/>
            <person name="Huettel B."/>
            <person name="Barry K.W."/>
            <person name="Haridas S."/>
            <person name="Chen C."/>
            <person name="Bauer D."/>
            <person name="Andreopoulos W."/>
            <person name="Pangilinan J."/>
            <person name="LaButti K."/>
            <person name="Riley R."/>
            <person name="Lipzen A."/>
            <person name="Clum A."/>
            <person name="Drula E."/>
            <person name="Henrissat B."/>
            <person name="Kohler A."/>
            <person name="Grigoriev I.V."/>
            <person name="Martin F.M."/>
            <person name="Hacquard S."/>
        </authorList>
    </citation>
    <scope>NUCLEOTIDE SEQUENCE</scope>
    <source>
        <strain evidence="2">MPI-CAGE-CH-0230</strain>
    </source>
</reference>
<evidence type="ECO:0000256" key="1">
    <source>
        <dbReference type="SAM" id="MobiDB-lite"/>
    </source>
</evidence>
<dbReference type="RefSeq" id="XP_046014990.1">
    <property type="nucleotide sequence ID" value="XM_046163461.1"/>
</dbReference>
<feature type="region of interest" description="Disordered" evidence="1">
    <location>
        <begin position="72"/>
        <end position="95"/>
    </location>
</feature>
<gene>
    <name evidence="2" type="ORF">B0I36DRAFT_85384</name>
</gene>
<comment type="caution">
    <text evidence="2">The sequence shown here is derived from an EMBL/GenBank/DDBJ whole genome shotgun (WGS) entry which is preliminary data.</text>
</comment>
<dbReference type="AlphaFoldDB" id="A0A9P8YAV8"/>
<protein>
    <submittedName>
        <fullName evidence="2">Uncharacterized protein</fullName>
    </submittedName>
</protein>
<evidence type="ECO:0000313" key="3">
    <source>
        <dbReference type="Proteomes" id="UP000756346"/>
    </source>
</evidence>